<comment type="caution">
    <text evidence="2">The sequence shown here is derived from an EMBL/GenBank/DDBJ whole genome shotgun (WGS) entry which is preliminary data.</text>
</comment>
<gene>
    <name evidence="2" type="ORF">SAMN05216550_118147</name>
</gene>
<evidence type="ECO:0000313" key="2">
    <source>
        <dbReference type="EMBL" id="SEK10134.1"/>
    </source>
</evidence>
<dbReference type="RefSeq" id="WP_231957416.1">
    <property type="nucleotide sequence ID" value="NZ_CADFGN010000004.1"/>
</dbReference>
<reference evidence="2 3" key="1">
    <citation type="submission" date="2016-10" db="EMBL/GenBank/DDBJ databases">
        <authorList>
            <person name="Varghese N."/>
            <person name="Submissions S."/>
        </authorList>
    </citation>
    <scope>NUCLEOTIDE SEQUENCE [LARGE SCALE GENOMIC DNA]</scope>
    <source>
        <strain evidence="2 3">LMG 22274</strain>
    </source>
</reference>
<dbReference type="CDD" id="cd01066">
    <property type="entry name" value="APP_MetAP"/>
    <property type="match status" value="1"/>
</dbReference>
<dbReference type="Gene3D" id="3.90.230.10">
    <property type="entry name" value="Creatinase/methionine aminopeptidase superfamily"/>
    <property type="match status" value="1"/>
</dbReference>
<dbReference type="InterPro" id="IPR000994">
    <property type="entry name" value="Pept_M24"/>
</dbReference>
<organism evidence="2 3">
    <name type="scientific">Paraburkholderia tropica</name>
    <dbReference type="NCBI Taxonomy" id="92647"/>
    <lineage>
        <taxon>Bacteria</taxon>
        <taxon>Pseudomonadati</taxon>
        <taxon>Pseudomonadota</taxon>
        <taxon>Betaproteobacteria</taxon>
        <taxon>Burkholderiales</taxon>
        <taxon>Burkholderiaceae</taxon>
        <taxon>Paraburkholderia</taxon>
    </lineage>
</organism>
<evidence type="ECO:0000259" key="1">
    <source>
        <dbReference type="Pfam" id="PF00557"/>
    </source>
</evidence>
<evidence type="ECO:0000313" key="3">
    <source>
        <dbReference type="Proteomes" id="UP000183529"/>
    </source>
</evidence>
<dbReference type="Proteomes" id="UP000183529">
    <property type="component" value="Unassembled WGS sequence"/>
</dbReference>
<dbReference type="Pfam" id="PF00557">
    <property type="entry name" value="Peptidase_M24"/>
    <property type="match status" value="1"/>
</dbReference>
<dbReference type="SUPFAM" id="SSF55920">
    <property type="entry name" value="Creatinase/aminopeptidase"/>
    <property type="match status" value="1"/>
</dbReference>
<sequence>MSTTTSPQTAQATQAAKEAVGSKYVKEQMQTARERTWQVIERVAPRVVPGMRESEAAALCKAEMEALGMDRIWHPTIVRFGENTLRMFKERSVGDPVLRANDIFFLDLGVVWGAHEGDAGATFVVGDDAEMQACAAAAKTLFDDVEQHWRKTGAAGTALYAYADERAQALGWRLNLDIKGHRVSDFPHAIYRAGDLGDFDACPNAGLWILEIQIAHPTKPFGAFYEDLLY</sequence>
<accession>A0AAQ1GLL7</accession>
<dbReference type="GeneID" id="61307428"/>
<dbReference type="AlphaFoldDB" id="A0AAQ1GLL7"/>
<dbReference type="EMBL" id="FNZM01000018">
    <property type="protein sequence ID" value="SEK10134.1"/>
    <property type="molecule type" value="Genomic_DNA"/>
</dbReference>
<name>A0AAQ1GLL7_9BURK</name>
<dbReference type="InterPro" id="IPR036005">
    <property type="entry name" value="Creatinase/aminopeptidase-like"/>
</dbReference>
<feature type="domain" description="Peptidase M24" evidence="1">
    <location>
        <begin position="27"/>
        <end position="183"/>
    </location>
</feature>
<protein>
    <submittedName>
        <fullName evidence="2">Metallopeptidase family M24</fullName>
    </submittedName>
</protein>
<proteinExistence type="predicted"/>